<keyword evidence="5" id="KW-1185">Reference proteome</keyword>
<evidence type="ECO:0000256" key="2">
    <source>
        <dbReference type="SAM" id="MobiDB-lite"/>
    </source>
</evidence>
<evidence type="ECO:0000313" key="5">
    <source>
        <dbReference type="Proteomes" id="UP001186452"/>
    </source>
</evidence>
<sequence>MNDIAVRKDLFKVYEKMYFNEQETKEKLANRVQVTLAMIFVGLSASTYMIRMLDYTSDLLLIVCFSLFFFLSITILSFAIYHLVRAFWGNTFAEPPTPEQTENYLIDLEKFNADCIEFYGEEGAKEHLEDVEQEVFYYLYDEYKKCASHNIAINEERSQRIHKAIRYILFSLAPFSISALIYIAADLDVSSPRKETLIENKSLNAQLTNINYGLSLVLKSQDLSNSIAVLENSLSELKNEYDALNEKLKGVELMSDNKPKVAPVKPERPPTRYVKENHEPGKTKENK</sequence>
<feature type="region of interest" description="Disordered" evidence="2">
    <location>
        <begin position="255"/>
        <end position="287"/>
    </location>
</feature>
<reference evidence="4 5" key="1">
    <citation type="submission" date="2023-10" db="EMBL/GenBank/DDBJ databases">
        <title>Marine bacteria isolated from horseshoe crab.</title>
        <authorList>
            <person name="Cheng T.H."/>
        </authorList>
    </citation>
    <scope>NUCLEOTIDE SEQUENCE [LARGE SCALE GENOMIC DNA]</scope>
    <source>
        <strain evidence="4 5">HSC6</strain>
    </source>
</reference>
<evidence type="ECO:0000313" key="4">
    <source>
        <dbReference type="EMBL" id="MDV5168821.1"/>
    </source>
</evidence>
<keyword evidence="3" id="KW-0472">Membrane</keyword>
<dbReference type="Proteomes" id="UP001186452">
    <property type="component" value="Unassembled WGS sequence"/>
</dbReference>
<evidence type="ECO:0008006" key="6">
    <source>
        <dbReference type="Google" id="ProtNLM"/>
    </source>
</evidence>
<evidence type="ECO:0000256" key="1">
    <source>
        <dbReference type="SAM" id="Coils"/>
    </source>
</evidence>
<dbReference type="RefSeq" id="WP_317521560.1">
    <property type="nucleotide sequence ID" value="NZ_JAWJZI010000002.1"/>
</dbReference>
<proteinExistence type="predicted"/>
<name>A0ABU3ZFF2_9GAMM</name>
<feature type="transmembrane region" description="Helical" evidence="3">
    <location>
        <begin position="59"/>
        <end position="84"/>
    </location>
</feature>
<feature type="transmembrane region" description="Helical" evidence="3">
    <location>
        <begin position="167"/>
        <end position="185"/>
    </location>
</feature>
<evidence type="ECO:0000256" key="3">
    <source>
        <dbReference type="SAM" id="Phobius"/>
    </source>
</evidence>
<keyword evidence="1" id="KW-0175">Coiled coil</keyword>
<gene>
    <name evidence="4" type="ORF">R2X38_07390</name>
</gene>
<keyword evidence="3" id="KW-1133">Transmembrane helix</keyword>
<organism evidence="4 5">
    <name type="scientific">Photobacterium rosenbergii</name>
    <dbReference type="NCBI Taxonomy" id="294936"/>
    <lineage>
        <taxon>Bacteria</taxon>
        <taxon>Pseudomonadati</taxon>
        <taxon>Pseudomonadota</taxon>
        <taxon>Gammaproteobacteria</taxon>
        <taxon>Vibrionales</taxon>
        <taxon>Vibrionaceae</taxon>
        <taxon>Photobacterium</taxon>
    </lineage>
</organism>
<dbReference type="EMBL" id="JAWJZI010000002">
    <property type="protein sequence ID" value="MDV5168821.1"/>
    <property type="molecule type" value="Genomic_DNA"/>
</dbReference>
<comment type="caution">
    <text evidence="4">The sequence shown here is derived from an EMBL/GenBank/DDBJ whole genome shotgun (WGS) entry which is preliminary data.</text>
</comment>
<keyword evidence="3" id="KW-0812">Transmembrane</keyword>
<feature type="coiled-coil region" evidence="1">
    <location>
        <begin position="220"/>
        <end position="254"/>
    </location>
</feature>
<accession>A0ABU3ZFF2</accession>
<feature type="transmembrane region" description="Helical" evidence="3">
    <location>
        <begin position="34"/>
        <end position="53"/>
    </location>
</feature>
<protein>
    <recommendedName>
        <fullName evidence="6">SMODS and SLOG-associating 2TM effector domain-containing protein</fullName>
    </recommendedName>
</protein>